<feature type="binding site" evidence="3">
    <location>
        <position position="146"/>
    </location>
    <ligand>
        <name>acetyl-CoA</name>
        <dbReference type="ChEBI" id="CHEBI:57288"/>
    </ligand>
</feature>
<keyword evidence="5" id="KW-0808">Transferase</keyword>
<comment type="similarity">
    <text evidence="1">Belongs to the transferase hexapeptide repeat family.</text>
</comment>
<dbReference type="Pfam" id="PF17836">
    <property type="entry name" value="PglD_N"/>
    <property type="match status" value="1"/>
</dbReference>
<dbReference type="Proteomes" id="UP000468650">
    <property type="component" value="Unassembled WGS sequence"/>
</dbReference>
<dbReference type="EMBL" id="WBVO01000001">
    <property type="protein sequence ID" value="KAB2814318.1"/>
    <property type="molecule type" value="Genomic_DNA"/>
</dbReference>
<dbReference type="OrthoDB" id="9801697at2"/>
<evidence type="ECO:0000259" key="4">
    <source>
        <dbReference type="Pfam" id="PF17836"/>
    </source>
</evidence>
<comment type="caution">
    <text evidence="5">The sequence shown here is derived from an EMBL/GenBank/DDBJ whole genome shotgun (WGS) entry which is preliminary data.</text>
</comment>
<dbReference type="Pfam" id="PF00132">
    <property type="entry name" value="Hexapep"/>
    <property type="match status" value="1"/>
</dbReference>
<feature type="binding site" evidence="3">
    <location>
        <position position="70"/>
    </location>
    <ligand>
        <name>substrate</name>
    </ligand>
</feature>
<feature type="active site" description="Proton acceptor" evidence="2">
    <location>
        <position position="137"/>
    </location>
</feature>
<accession>A0A6N6RKA1</accession>
<dbReference type="CDD" id="cd03360">
    <property type="entry name" value="LbH_AT_putative"/>
    <property type="match status" value="1"/>
</dbReference>
<dbReference type="InterPro" id="IPR050179">
    <property type="entry name" value="Trans_hexapeptide_repeat"/>
</dbReference>
<evidence type="ECO:0000313" key="5">
    <source>
        <dbReference type="EMBL" id="KAB2814318.1"/>
    </source>
</evidence>
<dbReference type="InterPro" id="IPR001451">
    <property type="entry name" value="Hexapep"/>
</dbReference>
<dbReference type="PANTHER" id="PTHR43300">
    <property type="entry name" value="ACETYLTRANSFERASE"/>
    <property type="match status" value="1"/>
</dbReference>
<dbReference type="PANTHER" id="PTHR43300:SF7">
    <property type="entry name" value="UDP-N-ACETYLBACILLOSAMINE N-ACETYLTRANSFERASE"/>
    <property type="match status" value="1"/>
</dbReference>
<reference evidence="5 6" key="1">
    <citation type="submission" date="2019-09" db="EMBL/GenBank/DDBJ databases">
        <title>Genomes of family Cryomorphaceae.</title>
        <authorList>
            <person name="Bowman J.P."/>
        </authorList>
    </citation>
    <scope>NUCLEOTIDE SEQUENCE [LARGE SCALE GENOMIC DNA]</scope>
    <source>
        <strain evidence="5 6">LMG 25704</strain>
    </source>
</reference>
<dbReference type="InterPro" id="IPR020019">
    <property type="entry name" value="AcTrfase_PglD-like"/>
</dbReference>
<evidence type="ECO:0000256" key="3">
    <source>
        <dbReference type="PIRSR" id="PIRSR620019-2"/>
    </source>
</evidence>
<feature type="site" description="Increases basicity of active site His" evidence="2">
    <location>
        <position position="138"/>
    </location>
</feature>
<dbReference type="Gene3D" id="2.160.10.10">
    <property type="entry name" value="Hexapeptide repeat proteins"/>
    <property type="match status" value="1"/>
</dbReference>
<dbReference type="NCBIfam" id="TIGR03570">
    <property type="entry name" value="NeuD_NnaD"/>
    <property type="match status" value="1"/>
</dbReference>
<organism evidence="5 6">
    <name type="scientific">Phaeocystidibacter luteus</name>
    <dbReference type="NCBI Taxonomy" id="911197"/>
    <lineage>
        <taxon>Bacteria</taxon>
        <taxon>Pseudomonadati</taxon>
        <taxon>Bacteroidota</taxon>
        <taxon>Flavobacteriia</taxon>
        <taxon>Flavobacteriales</taxon>
        <taxon>Phaeocystidibacteraceae</taxon>
        <taxon>Phaeocystidibacter</taxon>
    </lineage>
</organism>
<protein>
    <submittedName>
        <fullName evidence="5">Acetyltransferase</fullName>
    </submittedName>
</protein>
<dbReference type="Pfam" id="PF14602">
    <property type="entry name" value="Hexapep_2"/>
    <property type="match status" value="1"/>
</dbReference>
<sequence>MQESKYILVGYSGHAYVVAEAAIEMGLKLSGYTERQESTHNPFDLSYLGFEGAEDFAYNGSGHSFILGIGSNSIRTKIAKFLSDKGGDLSTVIHPAASVSKMSTIGSGSFVARGASINPLVEVGKNCIINTSSSIDHECIIGDGAHIAPGAVLAGNVSVGKESFIGANSVIKEGVTIGDNVIVGAGCVVTKDLGDNSKWVGNPARPL</sequence>
<evidence type="ECO:0000256" key="1">
    <source>
        <dbReference type="ARBA" id="ARBA00007274"/>
    </source>
</evidence>
<dbReference type="InterPro" id="IPR011004">
    <property type="entry name" value="Trimer_LpxA-like_sf"/>
</dbReference>
<evidence type="ECO:0000256" key="2">
    <source>
        <dbReference type="PIRSR" id="PIRSR620019-1"/>
    </source>
</evidence>
<dbReference type="Gene3D" id="3.40.50.20">
    <property type="match status" value="1"/>
</dbReference>
<evidence type="ECO:0000313" key="6">
    <source>
        <dbReference type="Proteomes" id="UP000468650"/>
    </source>
</evidence>
<feature type="domain" description="PglD N-terminal" evidence="4">
    <location>
        <begin position="7"/>
        <end position="80"/>
    </location>
</feature>
<dbReference type="AlphaFoldDB" id="A0A6N6RKA1"/>
<dbReference type="GO" id="GO:0016740">
    <property type="term" value="F:transferase activity"/>
    <property type="evidence" value="ECO:0007669"/>
    <property type="project" value="UniProtKB-KW"/>
</dbReference>
<gene>
    <name evidence="5" type="ORF">F8C67_00885</name>
</gene>
<dbReference type="RefSeq" id="WP_151665899.1">
    <property type="nucleotide sequence ID" value="NZ_WBVO01000001.1"/>
</dbReference>
<name>A0A6N6RKA1_9FLAO</name>
<dbReference type="InterPro" id="IPR041561">
    <property type="entry name" value="PglD_N"/>
</dbReference>
<dbReference type="SUPFAM" id="SSF51161">
    <property type="entry name" value="Trimeric LpxA-like enzymes"/>
    <property type="match status" value="1"/>
</dbReference>
<keyword evidence="6" id="KW-1185">Reference proteome</keyword>
<proteinExistence type="inferred from homology"/>
<feature type="binding site" evidence="3">
    <location>
        <begin position="12"/>
        <end position="14"/>
    </location>
    <ligand>
        <name>substrate</name>
    </ligand>
</feature>